<evidence type="ECO:0000256" key="5">
    <source>
        <dbReference type="ARBA" id="ARBA00023002"/>
    </source>
</evidence>
<dbReference type="InterPro" id="IPR036291">
    <property type="entry name" value="NAD(P)-bd_dom_sf"/>
</dbReference>
<evidence type="ECO:0000256" key="6">
    <source>
        <dbReference type="ARBA" id="ARBA00023027"/>
    </source>
</evidence>
<keyword evidence="5" id="KW-0560">Oxidoreductase</keyword>
<sequence>MTIRNATVLGAGVMGSQIAALLVNAGLRVKLLDVAIDPQDKNKLAKVGYDRIVDPKKGMLYDPSFAANLSYGNFDDDLSQPSDADIFIEAVKEDIKIKHEVWSKVAGVAKASAILATNTSGIPINMIAKVFDEATRQRFIGLHFFNPPRFMKLIELIPNKSSSPELVAEVKVFAEDVLGKGVVVANDVPAFVANRTGVHAMGEIMSRAEQAGLSVAEVDALTGKAIGRPMGTYTLSDLVGNDIALFVSQGLRQDPSEAKFFHPVKSLSAMVEKGLLGNKAKAGFYKREGRNKYVLNLETMEYQPLEKVQLPLLAKFTKNVKDNLDLIFTEQDSAAKFLWESLRETFAYAAQNVPKASEDYKAIDQAMVWGFNWQYGPFQLWDLMGFDRVKERMQEEGVALPDWVKERNTPFYADTKADTSVSSDQIAIEEILWDRPGQSSLKVTQDQQLIFMIQTANNTINDELSQAIVEAVDCLEEGPYSSMVISSKGPHFSLGANLKMVRETIEANQIQEVIDTTVKELHQAVNRIRYASKPIVTAAQGRALGGGCELLLASPYVVAAAESYIGLVEVGVGLIPAGGGLAEITERIMTQPGLEANKIKLLADAVSNIAQAKVYMNAYEAKRNFILRESDLIINNGDKRVPVALAYAKLLAESNYIPRSRQNFVGLGEDFEAVVEAQLDAMRVGGFISDYDMEVCLALAHVVAGGDIPRGALINQAWLQDLEREAFVRLVHNQKTYERITHMLETRKPLRN</sequence>
<comment type="catalytic activity">
    <reaction evidence="8">
        <text>a (3S)-3-hydroxyacyl-CoA + NAD(+) = a 3-oxoacyl-CoA + NADH + H(+)</text>
        <dbReference type="Rhea" id="RHEA:22432"/>
        <dbReference type="ChEBI" id="CHEBI:15378"/>
        <dbReference type="ChEBI" id="CHEBI:57318"/>
        <dbReference type="ChEBI" id="CHEBI:57540"/>
        <dbReference type="ChEBI" id="CHEBI:57945"/>
        <dbReference type="ChEBI" id="CHEBI:90726"/>
        <dbReference type="EC" id="1.1.1.35"/>
    </reaction>
</comment>
<dbReference type="Pfam" id="PF00725">
    <property type="entry name" value="3HCDH"/>
    <property type="match status" value="1"/>
</dbReference>
<evidence type="ECO:0000259" key="9">
    <source>
        <dbReference type="Pfam" id="PF00725"/>
    </source>
</evidence>
<dbReference type="PANTHER" id="PTHR48075:SF7">
    <property type="entry name" value="3-HYDROXYACYL-COA DEHYDROGENASE-RELATED"/>
    <property type="match status" value="1"/>
</dbReference>
<dbReference type="Pfam" id="PF02737">
    <property type="entry name" value="3HCDH_N"/>
    <property type="match status" value="1"/>
</dbReference>
<dbReference type="SUPFAM" id="SSF52096">
    <property type="entry name" value="ClpP/crotonase"/>
    <property type="match status" value="1"/>
</dbReference>
<comment type="similarity">
    <text evidence="2">Belongs to the 3-hydroxyacyl-CoA dehydrogenase family.</text>
</comment>
<dbReference type="InterPro" id="IPR006176">
    <property type="entry name" value="3-OHacyl-CoA_DH_NAD-bd"/>
</dbReference>
<dbReference type="SUPFAM" id="SSF48179">
    <property type="entry name" value="6-phosphogluconate dehydrogenase C-terminal domain-like"/>
    <property type="match status" value="2"/>
</dbReference>
<dbReference type="OrthoDB" id="9771883at2"/>
<keyword evidence="6" id="KW-0520">NAD</keyword>
<dbReference type="CDD" id="cd06558">
    <property type="entry name" value="crotonase-like"/>
    <property type="match status" value="1"/>
</dbReference>
<evidence type="ECO:0000256" key="8">
    <source>
        <dbReference type="ARBA" id="ARBA00049556"/>
    </source>
</evidence>
<evidence type="ECO:0000256" key="7">
    <source>
        <dbReference type="ARBA" id="ARBA00023098"/>
    </source>
</evidence>
<dbReference type="GO" id="GO:0070403">
    <property type="term" value="F:NAD+ binding"/>
    <property type="evidence" value="ECO:0007669"/>
    <property type="project" value="InterPro"/>
</dbReference>
<dbReference type="RefSeq" id="WP_092571547.1">
    <property type="nucleotide sequence ID" value="NZ_FOEN01000005.1"/>
</dbReference>
<protein>
    <submittedName>
        <fullName evidence="11">3-hydroxyacyl-CoA dehydrogenase</fullName>
    </submittedName>
</protein>
<evidence type="ECO:0000313" key="12">
    <source>
        <dbReference type="Proteomes" id="UP000198833"/>
    </source>
</evidence>
<dbReference type="Gene3D" id="1.10.1040.50">
    <property type="match status" value="1"/>
</dbReference>
<evidence type="ECO:0000256" key="2">
    <source>
        <dbReference type="ARBA" id="ARBA00009463"/>
    </source>
</evidence>
<dbReference type="GO" id="GO:0006635">
    <property type="term" value="P:fatty acid beta-oxidation"/>
    <property type="evidence" value="ECO:0007669"/>
    <property type="project" value="UniProtKB-UniPathway"/>
</dbReference>
<dbReference type="EMBL" id="FOEN01000005">
    <property type="protein sequence ID" value="SEQ09987.1"/>
    <property type="molecule type" value="Genomic_DNA"/>
</dbReference>
<dbReference type="UniPathway" id="UPA00659"/>
<dbReference type="Pfam" id="PF00378">
    <property type="entry name" value="ECH_1"/>
    <property type="match status" value="1"/>
</dbReference>
<keyword evidence="4" id="KW-0442">Lipid degradation</keyword>
<evidence type="ECO:0000256" key="3">
    <source>
        <dbReference type="ARBA" id="ARBA00022832"/>
    </source>
</evidence>
<keyword evidence="7" id="KW-0443">Lipid metabolism</keyword>
<dbReference type="SUPFAM" id="SSF51735">
    <property type="entry name" value="NAD(P)-binding Rossmann-fold domains"/>
    <property type="match status" value="1"/>
</dbReference>
<dbReference type="STRING" id="89093.SAMN04488558_10566"/>
<dbReference type="Proteomes" id="UP000198833">
    <property type="component" value="Unassembled WGS sequence"/>
</dbReference>
<proteinExistence type="inferred from homology"/>
<feature type="domain" description="3-hydroxyacyl-CoA dehydrogenase NAD binding" evidence="10">
    <location>
        <begin position="6"/>
        <end position="187"/>
    </location>
</feature>
<evidence type="ECO:0000256" key="1">
    <source>
        <dbReference type="ARBA" id="ARBA00005005"/>
    </source>
</evidence>
<dbReference type="InterPro" id="IPR008927">
    <property type="entry name" value="6-PGluconate_DH-like_C_sf"/>
</dbReference>
<dbReference type="PANTHER" id="PTHR48075">
    <property type="entry name" value="3-HYDROXYACYL-COA DEHYDROGENASE FAMILY PROTEIN"/>
    <property type="match status" value="1"/>
</dbReference>
<keyword evidence="3" id="KW-0276">Fatty acid metabolism</keyword>
<evidence type="ECO:0000256" key="4">
    <source>
        <dbReference type="ARBA" id="ARBA00022963"/>
    </source>
</evidence>
<gene>
    <name evidence="11" type="ORF">SAMN04488558_10566</name>
</gene>
<evidence type="ECO:0000259" key="10">
    <source>
        <dbReference type="Pfam" id="PF02737"/>
    </source>
</evidence>
<dbReference type="InterPro" id="IPR001753">
    <property type="entry name" value="Enoyl-CoA_hydra/iso"/>
</dbReference>
<dbReference type="InterPro" id="IPR029045">
    <property type="entry name" value="ClpP/crotonase-like_dom_sf"/>
</dbReference>
<comment type="pathway">
    <text evidence="1">Lipid metabolism; fatty acid beta-oxidation.</text>
</comment>
<accession>A0A1H9D9I2</accession>
<dbReference type="Gene3D" id="3.90.226.10">
    <property type="entry name" value="2-enoyl-CoA Hydratase, Chain A, domain 1"/>
    <property type="match status" value="1"/>
</dbReference>
<dbReference type="Gene3D" id="3.40.50.720">
    <property type="entry name" value="NAD(P)-binding Rossmann-like Domain"/>
    <property type="match status" value="1"/>
</dbReference>
<dbReference type="AlphaFoldDB" id="A0A1H9D9I2"/>
<feature type="domain" description="3-hydroxyacyl-CoA dehydrogenase C-terminal" evidence="9">
    <location>
        <begin position="191"/>
        <end position="286"/>
    </location>
</feature>
<keyword evidence="12" id="KW-1185">Reference proteome</keyword>
<name>A0A1H9D9I2_9LACT</name>
<reference evidence="11 12" key="1">
    <citation type="submission" date="2016-10" db="EMBL/GenBank/DDBJ databases">
        <authorList>
            <person name="de Groot N.N."/>
        </authorList>
    </citation>
    <scope>NUCLEOTIDE SEQUENCE [LARGE SCALE GENOMIC DNA]</scope>
    <source>
        <strain evidence="11 12">DSM 15695</strain>
    </source>
</reference>
<organism evidence="11 12">
    <name type="scientific">Ignavigranum ruoffiae</name>
    <dbReference type="NCBI Taxonomy" id="89093"/>
    <lineage>
        <taxon>Bacteria</taxon>
        <taxon>Bacillati</taxon>
        <taxon>Bacillota</taxon>
        <taxon>Bacilli</taxon>
        <taxon>Lactobacillales</taxon>
        <taxon>Aerococcaceae</taxon>
        <taxon>Ignavigranum</taxon>
    </lineage>
</organism>
<dbReference type="InterPro" id="IPR006108">
    <property type="entry name" value="3HC_DH_C"/>
</dbReference>
<evidence type="ECO:0000313" key="11">
    <source>
        <dbReference type="EMBL" id="SEQ09987.1"/>
    </source>
</evidence>
<dbReference type="GO" id="GO:0003857">
    <property type="term" value="F:(3S)-3-hydroxyacyl-CoA dehydrogenase (NAD+) activity"/>
    <property type="evidence" value="ECO:0007669"/>
    <property type="project" value="UniProtKB-EC"/>
</dbReference>